<keyword evidence="2" id="KW-1185">Reference proteome</keyword>
<sequence>MERKGSRVTTKPRDWEAGIEDPLHFQYVGVDFRRNYEHRGLMTILEEGSLGARTMAMWCIMPVDFSVEGLLSSCEFCVIVLDWLNCWPPLTSSCEDCIHLTLIPFPGVGINTNGLICGDAEVVGMTGGDDDMVITFGDAEVVGMTSGDDNVVVLLTYIIQVLKNKEDKD</sequence>
<reference evidence="1 2" key="1">
    <citation type="journal article" date="2024" name="G3 (Bethesda)">
        <title>Genome assembly of Hibiscus sabdariffa L. provides insights into metabolisms of medicinal natural products.</title>
        <authorList>
            <person name="Kim T."/>
        </authorList>
    </citation>
    <scope>NUCLEOTIDE SEQUENCE [LARGE SCALE GENOMIC DNA]</scope>
    <source>
        <strain evidence="1">TK-2024</strain>
        <tissue evidence="1">Old leaves</tissue>
    </source>
</reference>
<accession>A0ABR2BYT0</accession>
<organism evidence="1 2">
    <name type="scientific">Hibiscus sabdariffa</name>
    <name type="common">roselle</name>
    <dbReference type="NCBI Taxonomy" id="183260"/>
    <lineage>
        <taxon>Eukaryota</taxon>
        <taxon>Viridiplantae</taxon>
        <taxon>Streptophyta</taxon>
        <taxon>Embryophyta</taxon>
        <taxon>Tracheophyta</taxon>
        <taxon>Spermatophyta</taxon>
        <taxon>Magnoliopsida</taxon>
        <taxon>eudicotyledons</taxon>
        <taxon>Gunneridae</taxon>
        <taxon>Pentapetalae</taxon>
        <taxon>rosids</taxon>
        <taxon>malvids</taxon>
        <taxon>Malvales</taxon>
        <taxon>Malvaceae</taxon>
        <taxon>Malvoideae</taxon>
        <taxon>Hibiscus</taxon>
    </lineage>
</organism>
<dbReference type="EMBL" id="JBBPBM010000074">
    <property type="protein sequence ID" value="KAK8512283.1"/>
    <property type="molecule type" value="Genomic_DNA"/>
</dbReference>
<protein>
    <submittedName>
        <fullName evidence="1">Uncharacterized protein</fullName>
    </submittedName>
</protein>
<evidence type="ECO:0000313" key="1">
    <source>
        <dbReference type="EMBL" id="KAK8512283.1"/>
    </source>
</evidence>
<proteinExistence type="predicted"/>
<name>A0ABR2BYT0_9ROSI</name>
<dbReference type="Proteomes" id="UP001472677">
    <property type="component" value="Unassembled WGS sequence"/>
</dbReference>
<gene>
    <name evidence="1" type="ORF">V6N12_032006</name>
</gene>
<comment type="caution">
    <text evidence="1">The sequence shown here is derived from an EMBL/GenBank/DDBJ whole genome shotgun (WGS) entry which is preliminary data.</text>
</comment>
<evidence type="ECO:0000313" key="2">
    <source>
        <dbReference type="Proteomes" id="UP001472677"/>
    </source>
</evidence>